<organism evidence="14 15">
    <name type="scientific">Trichonephila inaurata madagascariensis</name>
    <dbReference type="NCBI Taxonomy" id="2747483"/>
    <lineage>
        <taxon>Eukaryota</taxon>
        <taxon>Metazoa</taxon>
        <taxon>Ecdysozoa</taxon>
        <taxon>Arthropoda</taxon>
        <taxon>Chelicerata</taxon>
        <taxon>Arachnida</taxon>
        <taxon>Araneae</taxon>
        <taxon>Araneomorphae</taxon>
        <taxon>Entelegynae</taxon>
        <taxon>Araneoidea</taxon>
        <taxon>Nephilidae</taxon>
        <taxon>Trichonephila</taxon>
        <taxon>Trichonephila inaurata</taxon>
    </lineage>
</organism>
<keyword evidence="2" id="KW-0813">Transport</keyword>
<evidence type="ECO:0000256" key="6">
    <source>
        <dbReference type="ARBA" id="ARBA00023065"/>
    </source>
</evidence>
<dbReference type="InterPro" id="IPR019594">
    <property type="entry name" value="Glu/Gly-bd"/>
</dbReference>
<evidence type="ECO:0000256" key="4">
    <source>
        <dbReference type="ARBA" id="ARBA00022692"/>
    </source>
</evidence>
<dbReference type="SMART" id="SM00918">
    <property type="entry name" value="Lig_chan-Glu_bd"/>
    <property type="match status" value="1"/>
</dbReference>
<feature type="domain" description="Ionotropic glutamate receptor L-glutamate and glycine-binding" evidence="13">
    <location>
        <begin position="28"/>
        <end position="78"/>
    </location>
</feature>
<keyword evidence="3" id="KW-1003">Cell membrane</keyword>
<evidence type="ECO:0000256" key="7">
    <source>
        <dbReference type="ARBA" id="ARBA00023136"/>
    </source>
</evidence>
<dbReference type="Proteomes" id="UP000886998">
    <property type="component" value="Unassembled WGS sequence"/>
</dbReference>
<dbReference type="Gene3D" id="3.40.190.10">
    <property type="entry name" value="Periplasmic binding protein-like II"/>
    <property type="match status" value="1"/>
</dbReference>
<sequence>MKFPAKIRIAVTSIKGVCDVTHDSDGRVIIADGIEAEFLQILSTVLKFKYELIIPEDRQWGTKQPDGNWTGMIGLVQHKKPTWATIFWGFPHAFKWAMTISPSGRSDYFLLGSWIFGISFLSRSYTAVLLSFLTLALKDSVIRDAPALSKAISGGTYRCFTFRGAWITHALEASGKEATRLIGKAMDDNDWFIKPSIEGVGDLMDEGNTAVIAMKPFFADHFADRAAISEDYFFITQLALAVRRGFCCKEYLNRKINTIVAAGLYEKCSNHYNFRARLKLGQNRMQGFDHINPLSVQDLSGAFLLLSLGLSFSVVVFVLEILRIRLLK</sequence>
<dbReference type="GO" id="GO:0015276">
    <property type="term" value="F:ligand-gated monoatomic ion channel activity"/>
    <property type="evidence" value="ECO:0007669"/>
    <property type="project" value="InterPro"/>
</dbReference>
<evidence type="ECO:0000256" key="10">
    <source>
        <dbReference type="ARBA" id="ARBA00023286"/>
    </source>
</evidence>
<feature type="transmembrane region" description="Helical" evidence="12">
    <location>
        <begin position="302"/>
        <end position="322"/>
    </location>
</feature>
<dbReference type="OrthoDB" id="6423098at2759"/>
<keyword evidence="9" id="KW-0325">Glycoprotein</keyword>
<evidence type="ECO:0000313" key="15">
    <source>
        <dbReference type="Proteomes" id="UP000886998"/>
    </source>
</evidence>
<reference evidence="14" key="1">
    <citation type="submission" date="2020-08" db="EMBL/GenBank/DDBJ databases">
        <title>Multicomponent nature underlies the extraordinary mechanical properties of spider dragline silk.</title>
        <authorList>
            <person name="Kono N."/>
            <person name="Nakamura H."/>
            <person name="Mori M."/>
            <person name="Yoshida Y."/>
            <person name="Ohtoshi R."/>
            <person name="Malay A.D."/>
            <person name="Moran D.A.P."/>
            <person name="Tomita M."/>
            <person name="Numata K."/>
            <person name="Arakawa K."/>
        </authorList>
    </citation>
    <scope>NUCLEOTIDE SEQUENCE</scope>
</reference>
<evidence type="ECO:0000256" key="11">
    <source>
        <dbReference type="ARBA" id="ARBA00023303"/>
    </source>
</evidence>
<evidence type="ECO:0000259" key="13">
    <source>
        <dbReference type="SMART" id="SM00918"/>
    </source>
</evidence>
<proteinExistence type="predicted"/>
<dbReference type="Pfam" id="PF10613">
    <property type="entry name" value="Lig_chan-Glu_bd"/>
    <property type="match status" value="1"/>
</dbReference>
<protein>
    <submittedName>
        <fullName evidence="14">Lig_chan-Glu_bd domain-containing protein</fullName>
    </submittedName>
</protein>
<evidence type="ECO:0000256" key="5">
    <source>
        <dbReference type="ARBA" id="ARBA00022989"/>
    </source>
</evidence>
<keyword evidence="10" id="KW-1071">Ligand-gated ion channel</keyword>
<dbReference type="GO" id="GO:0005886">
    <property type="term" value="C:plasma membrane"/>
    <property type="evidence" value="ECO:0007669"/>
    <property type="project" value="UniProtKB-SubCell"/>
</dbReference>
<accession>A0A8X6XW44</accession>
<dbReference type="PANTHER" id="PTHR42643">
    <property type="entry name" value="IONOTROPIC RECEPTOR 20A-RELATED"/>
    <property type="match status" value="1"/>
</dbReference>
<dbReference type="PANTHER" id="PTHR42643:SF24">
    <property type="entry name" value="IONOTROPIC RECEPTOR 60A"/>
    <property type="match status" value="1"/>
</dbReference>
<keyword evidence="7 12" id="KW-0472">Membrane</keyword>
<dbReference type="AlphaFoldDB" id="A0A8X6XW44"/>
<keyword evidence="15" id="KW-1185">Reference proteome</keyword>
<evidence type="ECO:0000313" key="14">
    <source>
        <dbReference type="EMBL" id="GFY61327.1"/>
    </source>
</evidence>
<evidence type="ECO:0000256" key="3">
    <source>
        <dbReference type="ARBA" id="ARBA00022475"/>
    </source>
</evidence>
<keyword evidence="4 12" id="KW-0812">Transmembrane</keyword>
<name>A0A8X6XW44_9ARAC</name>
<evidence type="ECO:0000256" key="1">
    <source>
        <dbReference type="ARBA" id="ARBA00004651"/>
    </source>
</evidence>
<evidence type="ECO:0000256" key="12">
    <source>
        <dbReference type="SAM" id="Phobius"/>
    </source>
</evidence>
<dbReference type="SUPFAM" id="SSF53850">
    <property type="entry name" value="Periplasmic binding protein-like II"/>
    <property type="match status" value="1"/>
</dbReference>
<comment type="subcellular location">
    <subcellularLocation>
        <location evidence="1">Cell membrane</location>
        <topology evidence="1">Multi-pass membrane protein</topology>
    </subcellularLocation>
</comment>
<evidence type="ECO:0000256" key="9">
    <source>
        <dbReference type="ARBA" id="ARBA00023180"/>
    </source>
</evidence>
<gene>
    <name evidence="14" type="primary">AVEN_260548_1</name>
    <name evidence="14" type="ORF">TNIN_126311</name>
</gene>
<dbReference type="EMBL" id="BMAV01013574">
    <property type="protein sequence ID" value="GFY61327.1"/>
    <property type="molecule type" value="Genomic_DNA"/>
</dbReference>
<keyword evidence="8" id="KW-0675">Receptor</keyword>
<keyword evidence="11" id="KW-0407">Ion channel</keyword>
<keyword evidence="5 12" id="KW-1133">Transmembrane helix</keyword>
<evidence type="ECO:0000256" key="8">
    <source>
        <dbReference type="ARBA" id="ARBA00023170"/>
    </source>
</evidence>
<keyword evidence="6" id="KW-0406">Ion transport</keyword>
<comment type="caution">
    <text evidence="14">The sequence shown here is derived from an EMBL/GenBank/DDBJ whole genome shotgun (WGS) entry which is preliminary data.</text>
</comment>
<evidence type="ECO:0000256" key="2">
    <source>
        <dbReference type="ARBA" id="ARBA00022448"/>
    </source>
</evidence>
<dbReference type="InterPro" id="IPR052192">
    <property type="entry name" value="Insect_Ionotropic_Sensory_Rcpt"/>
</dbReference>